<reference evidence="1 2" key="1">
    <citation type="journal article" date="2022" name="bioRxiv">
        <title>The genome of the oomycete Peronosclerospora sorghi, a cosmopolitan pathogen of maize and sorghum, is inflated with dispersed pseudogenes.</title>
        <authorList>
            <person name="Fletcher K."/>
            <person name="Martin F."/>
            <person name="Isakeit T."/>
            <person name="Cavanaugh K."/>
            <person name="Magill C."/>
            <person name="Michelmore R."/>
        </authorList>
    </citation>
    <scope>NUCLEOTIDE SEQUENCE [LARGE SCALE GENOMIC DNA]</scope>
    <source>
        <strain evidence="1">P6</strain>
    </source>
</reference>
<evidence type="ECO:0000313" key="2">
    <source>
        <dbReference type="Proteomes" id="UP001163321"/>
    </source>
</evidence>
<accession>A0ACC0WFB6</accession>
<name>A0ACC0WFB6_9STRA</name>
<proteinExistence type="predicted"/>
<dbReference type="EMBL" id="CM047581">
    <property type="protein sequence ID" value="KAI9916768.1"/>
    <property type="molecule type" value="Genomic_DNA"/>
</dbReference>
<keyword evidence="2" id="KW-1185">Reference proteome</keyword>
<evidence type="ECO:0000313" key="1">
    <source>
        <dbReference type="EMBL" id="KAI9916768.1"/>
    </source>
</evidence>
<sequence>MERAMFEQCPYLCDAEENKAVGKRPSGCDLPSWHRPVTMQAYAVDGKYTYTDGHRFTCSHASSEIFRHILVLDCSGSMKGGTFYAKGLRESLALISRTDTKTYRPVVIFFTDGRPVDRNLRKYASVGPRFFVVGFGKVSDFGLEDLASALGGKVHEACSMNMLTETFRSISMLLRCVVRTSMGKERTSQPLKMKTSMLIENVAGCA</sequence>
<comment type="caution">
    <text evidence="1">The sequence shown here is derived from an EMBL/GenBank/DDBJ whole genome shotgun (WGS) entry which is preliminary data.</text>
</comment>
<organism evidence="1 2">
    <name type="scientific">Peronosclerospora sorghi</name>
    <dbReference type="NCBI Taxonomy" id="230839"/>
    <lineage>
        <taxon>Eukaryota</taxon>
        <taxon>Sar</taxon>
        <taxon>Stramenopiles</taxon>
        <taxon>Oomycota</taxon>
        <taxon>Peronosporomycetes</taxon>
        <taxon>Peronosporales</taxon>
        <taxon>Peronosporaceae</taxon>
        <taxon>Peronosclerospora</taxon>
    </lineage>
</organism>
<protein>
    <submittedName>
        <fullName evidence="1">Uncharacterized protein</fullName>
    </submittedName>
</protein>
<gene>
    <name evidence="1" type="ORF">PsorP6_016904</name>
</gene>
<dbReference type="Proteomes" id="UP001163321">
    <property type="component" value="Chromosome 2"/>
</dbReference>